<dbReference type="AlphaFoldDB" id="A0A7T5URY7"/>
<evidence type="ECO:0008006" key="3">
    <source>
        <dbReference type="Google" id="ProtNLM"/>
    </source>
</evidence>
<evidence type="ECO:0000313" key="2">
    <source>
        <dbReference type="Proteomes" id="UP000595618"/>
    </source>
</evidence>
<protein>
    <recommendedName>
        <fullName evidence="3">SHS2 domain-containing protein</fullName>
    </recommendedName>
</protein>
<organism evidence="1 2">
    <name type="scientific">Candidatus Sungiibacteriota bacterium</name>
    <dbReference type="NCBI Taxonomy" id="2750080"/>
    <lineage>
        <taxon>Bacteria</taxon>
        <taxon>Candidatus Sungiibacteriota</taxon>
    </lineage>
</organism>
<dbReference type="SUPFAM" id="SSF53067">
    <property type="entry name" value="Actin-like ATPase domain"/>
    <property type="match status" value="1"/>
</dbReference>
<evidence type="ECO:0000313" key="1">
    <source>
        <dbReference type="EMBL" id="QQG45093.1"/>
    </source>
</evidence>
<reference evidence="1 2" key="1">
    <citation type="submission" date="2020-07" db="EMBL/GenBank/DDBJ databases">
        <title>Huge and variable diversity of episymbiotic CPR bacteria and DPANN archaea in groundwater ecosystems.</title>
        <authorList>
            <person name="He C.Y."/>
            <person name="Keren R."/>
            <person name="Whittaker M."/>
            <person name="Farag I.F."/>
            <person name="Doudna J."/>
            <person name="Cate J.H.D."/>
            <person name="Banfield J.F."/>
        </authorList>
    </citation>
    <scope>NUCLEOTIDE SEQUENCE [LARGE SCALE GENOMIC DNA]</scope>
    <source>
        <strain evidence="1">NC_groundwater_541_Ag_S-0.1um_46_50</strain>
    </source>
</reference>
<dbReference type="Proteomes" id="UP000595618">
    <property type="component" value="Chromosome"/>
</dbReference>
<name>A0A7T5URY7_9BACT</name>
<dbReference type="EMBL" id="CP066690">
    <property type="protein sequence ID" value="QQG45093.1"/>
    <property type="molecule type" value="Genomic_DNA"/>
</dbReference>
<dbReference type="Gene3D" id="3.30.420.40">
    <property type="match status" value="1"/>
</dbReference>
<gene>
    <name evidence="1" type="ORF">HYW89_03795</name>
</gene>
<dbReference type="InterPro" id="IPR043129">
    <property type="entry name" value="ATPase_NBD"/>
</dbReference>
<accession>A0A7T5URY7</accession>
<sequence length="380" mass="42559">MAFLGLSHTTKTPARAVIDVGSDSIKAVIFAAGSGEKPPQIFKKMVAKLPVAVSQERTITKLREFLFVMVKELGRVPQKITVALGPQIAEHRLLTWSVRPAEKGPLSREMLRRYFQNLIEQNREGTRHFTAHPVALFDNGYKVDPSDLESASIYDLWFRTLLLYFPGEVGRVLADAKKILGGMPIEFIPAVLAYEYAIVRSLNVAEALTVVVDGEETTILYIQDGTIVGVAVFPMGARHFLRKISQVTNSSFLEAEDVKRQYASRMLDAGRSQKLQEHLGEEVSLWRKMFLDELDGFYHLGPIPEQIFLTGKGALLPELQAVLRDAEWIKQFSYSVSPRVKIFEAQGLFQGNTMNGLLRGVEESGLASLIIYSLHHEPIF</sequence>
<proteinExistence type="predicted"/>